<dbReference type="Proteomes" id="UP000028501">
    <property type="component" value="Chromosome"/>
</dbReference>
<organism evidence="1 2">
    <name type="scientific">Archaeoglobus fulgidus DSM 8774</name>
    <dbReference type="NCBI Taxonomy" id="1344584"/>
    <lineage>
        <taxon>Archaea</taxon>
        <taxon>Methanobacteriati</taxon>
        <taxon>Methanobacteriota</taxon>
        <taxon>Archaeoglobi</taxon>
        <taxon>Archaeoglobales</taxon>
        <taxon>Archaeoglobaceae</taxon>
        <taxon>Archaeoglobus</taxon>
    </lineage>
</organism>
<dbReference type="HOGENOM" id="CLU_3075114_0_0_2"/>
<reference evidence="1 2" key="1">
    <citation type="submission" date="2013-07" db="EMBL/GenBank/DDBJ databases">
        <title>Genome of Archaeoglobus fulgidus.</title>
        <authorList>
            <person name="Fiebig A."/>
            <person name="Birkeland N.-K."/>
        </authorList>
    </citation>
    <scope>NUCLEOTIDE SEQUENCE [LARGE SCALE GENOMIC DNA]</scope>
    <source>
        <strain evidence="1 2">DSM 8774</strain>
    </source>
</reference>
<gene>
    <name evidence="1" type="ORF">AFULGI_00011580</name>
</gene>
<dbReference type="InterPro" id="IPR035093">
    <property type="entry name" value="RelE/ParE_toxin_dom_sf"/>
</dbReference>
<dbReference type="EMBL" id="CP006577">
    <property type="protein sequence ID" value="AIG97938.1"/>
    <property type="molecule type" value="Genomic_DNA"/>
</dbReference>
<dbReference type="AlphaFoldDB" id="A0A075WK27"/>
<dbReference type="GeneID" id="42809692"/>
<evidence type="ECO:0000313" key="2">
    <source>
        <dbReference type="Proteomes" id="UP000028501"/>
    </source>
</evidence>
<name>A0A075WK27_ARCFL</name>
<proteinExistence type="predicted"/>
<accession>A0A075WK27</accession>
<dbReference type="RefSeq" id="WP_156029518.1">
    <property type="nucleotide sequence ID" value="NZ_CP006577.1"/>
</dbReference>
<dbReference type="SUPFAM" id="SSF143011">
    <property type="entry name" value="RelE-like"/>
    <property type="match status" value="1"/>
</dbReference>
<protein>
    <submittedName>
        <fullName evidence="1">Uncharacterized protein</fullName>
    </submittedName>
</protein>
<dbReference type="Gene3D" id="3.30.2310.20">
    <property type="entry name" value="RelE-like"/>
    <property type="match status" value="1"/>
</dbReference>
<evidence type="ECO:0000313" key="1">
    <source>
        <dbReference type="EMBL" id="AIG97938.1"/>
    </source>
</evidence>
<sequence length="52" mass="6276">MMFEIFLSRQAKKFLDSLNEVSRDRIQEKLLKLKEDPFSIPYRKIKGRDSTE</sequence>
<dbReference type="KEGG" id="afg:AFULGI_00011580"/>